<protein>
    <recommendedName>
        <fullName evidence="3">SMI1 / KNR4 family protein</fullName>
    </recommendedName>
</protein>
<dbReference type="PATRIC" id="fig|1769779.3.peg.2427"/>
<organism evidence="1 2">
    <name type="scientific">Microbulbifer aggregans</name>
    <dbReference type="NCBI Taxonomy" id="1769779"/>
    <lineage>
        <taxon>Bacteria</taxon>
        <taxon>Pseudomonadati</taxon>
        <taxon>Pseudomonadota</taxon>
        <taxon>Gammaproteobacteria</taxon>
        <taxon>Cellvibrionales</taxon>
        <taxon>Microbulbiferaceae</taxon>
        <taxon>Microbulbifer</taxon>
    </lineage>
</organism>
<sequence length="169" mass="19476">MSLPREFPSVFCELHKLEFDYGDGIDFEPYQEFMLREEVQSWFQAWTGNQNVECDDYLIFGQDGTGGYAAIWPIREGKNLIEQPIVFFGSEGELGIVASNFSDYLWLLASNHGPYEAIAYPDDERLSNEVFLAFANTYATTPRRHVLQIIDDASFEFLEFERKIRALCG</sequence>
<dbReference type="KEGG" id="micc:AUP74_02434"/>
<evidence type="ECO:0000313" key="1">
    <source>
        <dbReference type="EMBL" id="AOS97836.1"/>
    </source>
</evidence>
<dbReference type="EMBL" id="CP014143">
    <property type="protein sequence ID" value="AOS97836.1"/>
    <property type="molecule type" value="Genomic_DNA"/>
</dbReference>
<dbReference type="AlphaFoldDB" id="A0A1C9W9I7"/>
<gene>
    <name evidence="1" type="ORF">AUP74_02434</name>
</gene>
<reference evidence="2" key="1">
    <citation type="submission" date="2016-01" db="EMBL/GenBank/DDBJ databases">
        <title>Complete genome sequence of Microbulbifer sp. CCB-MM1, a halophile isolated from Matang Mangrove Forest, Perak.</title>
        <authorList>
            <person name="Moh T.H."/>
            <person name="Dinesh B."/>
            <person name="Lau N.-S."/>
            <person name="Go F."/>
            <person name="Alexander Chong S.-C."/>
        </authorList>
    </citation>
    <scope>NUCLEOTIDE SEQUENCE [LARGE SCALE GENOMIC DNA]</scope>
    <source>
        <strain evidence="2">CCB-MM1</strain>
    </source>
</reference>
<dbReference type="STRING" id="1769779.AUP74_02434"/>
<dbReference type="OrthoDB" id="286413at2"/>
<dbReference type="RefSeq" id="WP_069947788.1">
    <property type="nucleotide sequence ID" value="NZ_CP014143.1"/>
</dbReference>
<dbReference type="Proteomes" id="UP000095672">
    <property type="component" value="Chromosome"/>
</dbReference>
<name>A0A1C9W9I7_9GAMM</name>
<evidence type="ECO:0000313" key="2">
    <source>
        <dbReference type="Proteomes" id="UP000095672"/>
    </source>
</evidence>
<proteinExistence type="predicted"/>
<evidence type="ECO:0008006" key="3">
    <source>
        <dbReference type="Google" id="ProtNLM"/>
    </source>
</evidence>
<keyword evidence="2" id="KW-1185">Reference proteome</keyword>
<accession>A0A1C9W9I7</accession>